<evidence type="ECO:0000313" key="4">
    <source>
        <dbReference type="EMBL" id="VYU03782.1"/>
    </source>
</evidence>
<dbReference type="PRINTS" id="PR00111">
    <property type="entry name" value="ABHYDROLASE"/>
</dbReference>
<organism evidence="4">
    <name type="scientific">Veillonella dispar</name>
    <dbReference type="NCBI Taxonomy" id="39778"/>
    <lineage>
        <taxon>Bacteria</taxon>
        <taxon>Bacillati</taxon>
        <taxon>Bacillota</taxon>
        <taxon>Negativicutes</taxon>
        <taxon>Veillonellales</taxon>
        <taxon>Veillonellaceae</taxon>
        <taxon>Veillonella</taxon>
    </lineage>
</organism>
<proteinExistence type="inferred from homology"/>
<dbReference type="SUPFAM" id="SSF53474">
    <property type="entry name" value="alpha/beta-Hydrolases"/>
    <property type="match status" value="1"/>
</dbReference>
<evidence type="ECO:0000256" key="1">
    <source>
        <dbReference type="ARBA" id="ARBA00022428"/>
    </source>
</evidence>
<dbReference type="UniPathway" id="UPA00079"/>
<dbReference type="Gene3D" id="3.40.50.1820">
    <property type="entry name" value="alpha/beta hydrolase"/>
    <property type="match status" value="1"/>
</dbReference>
<dbReference type="UniPathway" id="UPA01057">
    <property type="reaction ID" value="UER00900"/>
</dbReference>
<comment type="similarity">
    <text evidence="2">Belongs to the AB hydrolase superfamily. MenH family.</text>
</comment>
<comment type="catalytic activity">
    <reaction evidence="2">
        <text>5-enolpyruvoyl-6-hydroxy-2-succinyl-cyclohex-3-ene-1-carboxylate = (1R,6R)-6-hydroxy-2-succinyl-cyclohexa-2,4-diene-1-carboxylate + pyruvate</text>
        <dbReference type="Rhea" id="RHEA:25597"/>
        <dbReference type="ChEBI" id="CHEBI:15361"/>
        <dbReference type="ChEBI" id="CHEBI:58689"/>
        <dbReference type="ChEBI" id="CHEBI:58818"/>
        <dbReference type="EC" id="4.2.99.20"/>
    </reaction>
</comment>
<dbReference type="InterPro" id="IPR029058">
    <property type="entry name" value="AB_hydrolase_fold"/>
</dbReference>
<dbReference type="RefSeq" id="WP_156719600.1">
    <property type="nucleotide sequence ID" value="NZ_CACRUF010000028.1"/>
</dbReference>
<dbReference type="GO" id="GO:0016020">
    <property type="term" value="C:membrane"/>
    <property type="evidence" value="ECO:0007669"/>
    <property type="project" value="TreeGrafter"/>
</dbReference>
<comment type="pathway">
    <text evidence="2">Quinol/quinone metabolism; 1,4-dihydroxy-2-naphthoate biosynthesis; 1,4-dihydroxy-2-naphthoate from chorismate: step 3/7.</text>
</comment>
<protein>
    <recommendedName>
        <fullName evidence="2">Putative 2-succinyl-6-hydroxy-2,4-cyclohexadiene-1-carboxylate synthase</fullName>
        <shortName evidence="2">SHCHC synthase</shortName>
        <ecNumber evidence="2">4.2.99.20</ecNumber>
    </recommendedName>
</protein>
<dbReference type="Pfam" id="PF00561">
    <property type="entry name" value="Abhydrolase_1"/>
    <property type="match status" value="1"/>
</dbReference>
<sequence length="286" mass="32173">MSQYFCSIVDNALCNPAQRMYFDLGDYRYGLTVVGDGEPIVCFHGFSESSYTWDSINLPGYRLIRIDLIGHGDSDIPEEDEAYTIPQMIEDLHTVIYHMVGDRYYLMGYSMGARIALSYALEYESEIKGLILESGSVGIASDAERLERRKADEELAHHIEHNDGAWFASRWAEAPIFESQKQLLPAVTELIHLRRSHNSPYALACTLRGSGQGVMPYVGDKLEKFSVEGLYVSGALDTKYTTIGRDVFGKLPNFKHVIVEGAGHNVHIEKPQIFEQAVLDFLHKKG</sequence>
<reference evidence="4" key="1">
    <citation type="submission" date="2019-11" db="EMBL/GenBank/DDBJ databases">
        <authorList>
            <person name="Feng L."/>
        </authorList>
    </citation>
    <scope>NUCLEOTIDE SEQUENCE</scope>
    <source>
        <strain evidence="4">VdisparLFYP95</strain>
    </source>
</reference>
<evidence type="ECO:0000259" key="3">
    <source>
        <dbReference type="Pfam" id="PF00561"/>
    </source>
</evidence>
<evidence type="ECO:0000256" key="2">
    <source>
        <dbReference type="HAMAP-Rule" id="MF_01660"/>
    </source>
</evidence>
<dbReference type="EMBL" id="CACRUF010000028">
    <property type="protein sequence ID" value="VYU03782.1"/>
    <property type="molecule type" value="Genomic_DNA"/>
</dbReference>
<name>A0A6N3BIJ8_9FIRM</name>
<accession>A0A6N3BIJ8</accession>
<comment type="subunit">
    <text evidence="2">Monomer.</text>
</comment>
<dbReference type="InterPro" id="IPR050266">
    <property type="entry name" value="AB_hydrolase_sf"/>
</dbReference>
<comment type="function">
    <text evidence="2">Catalyzes a proton abstraction reaction that results in 2,5-elimination of pyruvate from 2-succinyl-5-enolpyruvyl-6-hydroxy-3-cyclohexene-1-carboxylate (SEPHCHC) and the formation of 2-succinyl-6-hydroxy-2,4-cyclohexadiene-1-carboxylate (SHCHC).</text>
</comment>
<dbReference type="NCBIfam" id="TIGR03695">
    <property type="entry name" value="menH_SHCHC"/>
    <property type="match status" value="1"/>
</dbReference>
<keyword evidence="2 4" id="KW-0456">Lyase</keyword>
<keyword evidence="1 2" id="KW-0474">Menaquinone biosynthesis</keyword>
<feature type="domain" description="AB hydrolase-1" evidence="3">
    <location>
        <begin position="39"/>
        <end position="271"/>
    </location>
</feature>
<comment type="pathway">
    <text evidence="2">Quinol/quinone metabolism; menaquinone biosynthesis.</text>
</comment>
<dbReference type="InterPro" id="IPR022485">
    <property type="entry name" value="SHCHC_synthase_MenH"/>
</dbReference>
<dbReference type="PANTHER" id="PTHR43798">
    <property type="entry name" value="MONOACYLGLYCEROL LIPASE"/>
    <property type="match status" value="1"/>
</dbReference>
<dbReference type="HAMAP" id="MF_01660">
    <property type="entry name" value="MenH"/>
    <property type="match status" value="1"/>
</dbReference>
<gene>
    <name evidence="2 4" type="primary">menH</name>
    <name evidence="4" type="ORF">VDLFYP95_01349</name>
</gene>
<dbReference type="EC" id="4.2.99.20" evidence="2"/>
<dbReference type="InterPro" id="IPR000073">
    <property type="entry name" value="AB_hydrolase_1"/>
</dbReference>
<dbReference type="PANTHER" id="PTHR43798:SF20">
    <property type="entry name" value="2-SUCCINYL-6-HYDROXY-2,4-CYCLOHEXADIENE-1-CARBOXYLATE SYNTHASE-RELATED"/>
    <property type="match status" value="1"/>
</dbReference>
<dbReference type="AlphaFoldDB" id="A0A6N3BIJ8"/>
<dbReference type="PRINTS" id="PR00412">
    <property type="entry name" value="EPOXHYDRLASE"/>
</dbReference>
<dbReference type="GO" id="GO:0070205">
    <property type="term" value="F:2-succinyl-6-hydroxy-2,4-cyclohexadiene-1-carboxylate synthase activity"/>
    <property type="evidence" value="ECO:0007669"/>
    <property type="project" value="UniProtKB-UniRule"/>
</dbReference>
<dbReference type="GO" id="GO:0009234">
    <property type="term" value="P:menaquinone biosynthetic process"/>
    <property type="evidence" value="ECO:0007669"/>
    <property type="project" value="UniProtKB-UniRule"/>
</dbReference>
<dbReference type="InterPro" id="IPR000639">
    <property type="entry name" value="Epox_hydrolase-like"/>
</dbReference>